<evidence type="ECO:0000313" key="3">
    <source>
        <dbReference type="Proteomes" id="UP000789831"/>
    </source>
</evidence>
<proteinExistence type="predicted"/>
<gene>
    <name evidence="2" type="ORF">AGERDE_LOCUS5727</name>
</gene>
<reference evidence="2" key="1">
    <citation type="submission" date="2021-06" db="EMBL/GenBank/DDBJ databases">
        <authorList>
            <person name="Kallberg Y."/>
            <person name="Tangrot J."/>
            <person name="Rosling A."/>
        </authorList>
    </citation>
    <scope>NUCLEOTIDE SEQUENCE</scope>
    <source>
        <strain evidence="2">MT106</strain>
    </source>
</reference>
<dbReference type="Proteomes" id="UP000789831">
    <property type="component" value="Unassembled WGS sequence"/>
</dbReference>
<dbReference type="AlphaFoldDB" id="A0A9N9AK61"/>
<protein>
    <submittedName>
        <fullName evidence="2">3249_t:CDS:1</fullName>
    </submittedName>
</protein>
<dbReference type="OrthoDB" id="6247875at2759"/>
<dbReference type="EMBL" id="CAJVPL010000810">
    <property type="protein sequence ID" value="CAG8531379.1"/>
    <property type="molecule type" value="Genomic_DNA"/>
</dbReference>
<organism evidence="2 3">
    <name type="scientific">Ambispora gerdemannii</name>
    <dbReference type="NCBI Taxonomy" id="144530"/>
    <lineage>
        <taxon>Eukaryota</taxon>
        <taxon>Fungi</taxon>
        <taxon>Fungi incertae sedis</taxon>
        <taxon>Mucoromycota</taxon>
        <taxon>Glomeromycotina</taxon>
        <taxon>Glomeromycetes</taxon>
        <taxon>Archaeosporales</taxon>
        <taxon>Ambisporaceae</taxon>
        <taxon>Ambispora</taxon>
    </lineage>
</organism>
<feature type="domain" description="HMG box" evidence="1">
    <location>
        <begin position="61"/>
        <end position="114"/>
    </location>
</feature>
<keyword evidence="3" id="KW-1185">Reference proteome</keyword>
<sequence length="268" mass="31171">MSKFNSYNNFIIIDATNNKLSPTSLYEKQFDQETFLREIKVPFPPTLTPKEIIVVKDGKIPSKPPNSFIIYRRAFQKQCRESGYLLKLNIVSAMAAESWKDEPLEVKNAYKDLALQVNFVLVEMRARELQTKSHVRELKDLLKQNIDDDSFDEISDLKTQIFSDNEKDSSCNEEINSDVSLESITNDVYDNQENMYNAQENSPINYIVPLSLSPEFYLNEEGMLFDDYIVFNYFSYQGNIDQLNETFISHTDDVEAIQSQRHYVPSIF</sequence>
<dbReference type="SUPFAM" id="SSF47095">
    <property type="entry name" value="HMG-box"/>
    <property type="match status" value="1"/>
</dbReference>
<name>A0A9N9AK61_9GLOM</name>
<dbReference type="InterPro" id="IPR009071">
    <property type="entry name" value="HMG_box_dom"/>
</dbReference>
<dbReference type="InterPro" id="IPR036910">
    <property type="entry name" value="HMG_box_dom_sf"/>
</dbReference>
<dbReference type="Gene3D" id="1.10.30.10">
    <property type="entry name" value="High mobility group box domain"/>
    <property type="match status" value="1"/>
</dbReference>
<evidence type="ECO:0000313" key="2">
    <source>
        <dbReference type="EMBL" id="CAG8531379.1"/>
    </source>
</evidence>
<comment type="caution">
    <text evidence="2">The sequence shown here is derived from an EMBL/GenBank/DDBJ whole genome shotgun (WGS) entry which is preliminary data.</text>
</comment>
<accession>A0A9N9AK61</accession>
<evidence type="ECO:0000259" key="1">
    <source>
        <dbReference type="Pfam" id="PF00505"/>
    </source>
</evidence>
<dbReference type="Pfam" id="PF00505">
    <property type="entry name" value="HMG_box"/>
    <property type="match status" value="1"/>
</dbReference>